<reference evidence="2" key="2">
    <citation type="journal article" date="2023" name="Int. J. Mol. Sci.">
        <title>De Novo Assembly and Annotation of 11 Diverse Shrub Willow (Salix) Genomes Reveals Novel Gene Organization in Sex-Linked Regions.</title>
        <authorList>
            <person name="Hyden B."/>
            <person name="Feng K."/>
            <person name="Yates T.B."/>
            <person name="Jawdy S."/>
            <person name="Cereghino C."/>
            <person name="Smart L.B."/>
            <person name="Muchero W."/>
        </authorList>
    </citation>
    <scope>NUCLEOTIDE SEQUENCE</scope>
    <source>
        <tissue evidence="2">Shoot tip</tissue>
    </source>
</reference>
<dbReference type="EMBL" id="JAPFFK010000017">
    <property type="protein sequence ID" value="KAJ6700239.1"/>
    <property type="molecule type" value="Genomic_DNA"/>
</dbReference>
<name>A0A9Q0Q597_SALPP</name>
<dbReference type="Proteomes" id="UP001151532">
    <property type="component" value="Chromosome 6"/>
</dbReference>
<keyword evidence="3" id="KW-1185">Reference proteome</keyword>
<accession>A0A9Q0Q597</accession>
<evidence type="ECO:0000256" key="1">
    <source>
        <dbReference type="SAM" id="MobiDB-lite"/>
    </source>
</evidence>
<dbReference type="AlphaFoldDB" id="A0A9Q0Q597"/>
<gene>
    <name evidence="2" type="ORF">OIU79_013305</name>
</gene>
<dbReference type="OrthoDB" id="8048523at2759"/>
<comment type="caution">
    <text evidence="2">The sequence shown here is derived from an EMBL/GenBank/DDBJ whole genome shotgun (WGS) entry which is preliminary data.</text>
</comment>
<feature type="compositionally biased region" description="Polar residues" evidence="1">
    <location>
        <begin position="55"/>
        <end position="74"/>
    </location>
</feature>
<protein>
    <submittedName>
        <fullName evidence="2">Uncharacterized protein</fullName>
    </submittedName>
</protein>
<organism evidence="2 3">
    <name type="scientific">Salix purpurea</name>
    <name type="common">Purple osier willow</name>
    <dbReference type="NCBI Taxonomy" id="77065"/>
    <lineage>
        <taxon>Eukaryota</taxon>
        <taxon>Viridiplantae</taxon>
        <taxon>Streptophyta</taxon>
        <taxon>Embryophyta</taxon>
        <taxon>Tracheophyta</taxon>
        <taxon>Spermatophyta</taxon>
        <taxon>Magnoliopsida</taxon>
        <taxon>eudicotyledons</taxon>
        <taxon>Gunneridae</taxon>
        <taxon>Pentapetalae</taxon>
        <taxon>rosids</taxon>
        <taxon>fabids</taxon>
        <taxon>Malpighiales</taxon>
        <taxon>Salicaceae</taxon>
        <taxon>Saliceae</taxon>
        <taxon>Salix</taxon>
    </lineage>
</organism>
<feature type="region of interest" description="Disordered" evidence="1">
    <location>
        <begin position="48"/>
        <end position="106"/>
    </location>
</feature>
<sequence length="106" mass="11535">MYFNFQVMVISSLFTLDFDDVLTVVLCLILQLPTQYYMAVGPVSSHSEEAGRIKQGSSSDAGSQVNSADKQINESAAPDGTNGLSSPIHFPTLPQKSSPERDLYYA</sequence>
<evidence type="ECO:0000313" key="2">
    <source>
        <dbReference type="EMBL" id="KAJ6700239.1"/>
    </source>
</evidence>
<reference evidence="2" key="1">
    <citation type="submission" date="2022-11" db="EMBL/GenBank/DDBJ databases">
        <authorList>
            <person name="Hyden B.L."/>
            <person name="Feng K."/>
            <person name="Yates T."/>
            <person name="Jawdy S."/>
            <person name="Smart L.B."/>
            <person name="Muchero W."/>
        </authorList>
    </citation>
    <scope>NUCLEOTIDE SEQUENCE</scope>
    <source>
        <tissue evidence="2">Shoot tip</tissue>
    </source>
</reference>
<evidence type="ECO:0000313" key="3">
    <source>
        <dbReference type="Proteomes" id="UP001151532"/>
    </source>
</evidence>
<proteinExistence type="predicted"/>